<evidence type="ECO:0000313" key="3">
    <source>
        <dbReference type="EMBL" id="MDI6450428.1"/>
    </source>
</evidence>
<accession>A0AAW6TXH5</accession>
<feature type="signal peptide" evidence="1">
    <location>
        <begin position="1"/>
        <end position="29"/>
    </location>
</feature>
<dbReference type="InterPro" id="IPR013815">
    <property type="entry name" value="ATP_grasp_subdomain_1"/>
</dbReference>
<reference evidence="3" key="1">
    <citation type="submission" date="2023-05" db="EMBL/GenBank/DDBJ databases">
        <title>Anaerotaeda fermentans gen. nov., sp. nov., a novel anaerobic planctomycete of the new family within the order Sedimentisphaerales isolated from Taman Peninsula, Russia.</title>
        <authorList>
            <person name="Khomyakova M.A."/>
            <person name="Merkel A.Y."/>
            <person name="Slobodkin A.I."/>
        </authorList>
    </citation>
    <scope>NUCLEOTIDE SEQUENCE</scope>
    <source>
        <strain evidence="3">M17dextr</strain>
    </source>
</reference>
<evidence type="ECO:0000313" key="4">
    <source>
        <dbReference type="Proteomes" id="UP001431776"/>
    </source>
</evidence>
<name>A0AAW6TXH5_9BACT</name>
<dbReference type="RefSeq" id="WP_349245839.1">
    <property type="nucleotide sequence ID" value="NZ_JASCXX010000020.1"/>
</dbReference>
<dbReference type="Proteomes" id="UP001431776">
    <property type="component" value="Unassembled WGS sequence"/>
</dbReference>
<evidence type="ECO:0000256" key="1">
    <source>
        <dbReference type="SAM" id="SignalP"/>
    </source>
</evidence>
<sequence>MQKNSVERNEVVSVCRCLCVLVVSVVAFAGQNDPELAWKNQIEFPDDPFQSWTSPAYIKFTIVTTEGFDPNVVYYQDSSRYEYHYDFAVEHLDPFARMTIEQFDAVTLCASGQKAILGAVILPPWADPPINEYGIQLVRLDAFSREEVVRLFGVVRASVIAEPNVTAYYFPTYEQYPVAQQNRSWFEEQGVPVGSTARWSRGNTSYSQGWALGTLRFVEGSDIQAAYTRGELRPDDILLTDGVPAEVPSVAGIVTLMPATPNSHVAILARSQGVPFVHLAVMSDVASAQSLTGRTVYLSVTQDDFGADCRLKLLDAGSLSAEHRAALLALKQSLPVVIRPMVRQGRFWADTNDLQPDDIAGFGGKAANFGVLRDAIPDDCPRAMAFSFDLWNAVLDRSAFDAPLRDEIARRLSKYTEYPPANVQQLSNDLALVRDLFTDSRAVSFGDELEAVVLGALSEFGFDPMQKIRFRSSTNVEDSDRFTGAGLYDSFSGCLADDLDGDAAGPCACDPTESKERGVFRAIRKVFASFYNDNAFLERLKHGIDESYVGMALLVHHSFPDEIELANGVVTMERRWGESWSIEIVSQKGAVSVTNPPADAVPEIVQVSGTSWGPMPWVVQRSSLVSLRDDTVLVWEGDYVRLYELVVVAAERYCQVKPADSPMLDLEFKKLAPDGRLIVKQIREIPQAGAGEYATPFLLGQSRQYHTLQGRGSNVFTNHRLKSRWTLTPASTWLDEGTLQRCLYDDVRIEYVADGRVQEVTGPMSLLPGARHEYAAPQWDWDRYNLIDNWRLDDPCNPRTLRLRTTPAFQATVPDPVVTMDDLRLTVEVEYDRPVPTGETDVTFVEETTLYRPWEPGGQDWLDACEFGDPNTGVSIRVQFYMRWSWDPSSPTSIQIERTQIAGLTSEPIVLAGFFSQSVGGGAHLCPKNFLFEPRLESGISQEILDELRARDIRLIYFTTGARECRPTEWEDTPPAICFYGFDDPVEAPDGTPL</sequence>
<organism evidence="3 4">
    <name type="scientific">Anaerobaca lacustris</name>
    <dbReference type="NCBI Taxonomy" id="3044600"/>
    <lineage>
        <taxon>Bacteria</taxon>
        <taxon>Pseudomonadati</taxon>
        <taxon>Planctomycetota</taxon>
        <taxon>Phycisphaerae</taxon>
        <taxon>Sedimentisphaerales</taxon>
        <taxon>Anaerobacaceae</taxon>
        <taxon>Anaerobaca</taxon>
    </lineage>
</organism>
<dbReference type="SUPFAM" id="SSF52009">
    <property type="entry name" value="Phosphohistidine domain"/>
    <property type="match status" value="1"/>
</dbReference>
<keyword evidence="1" id="KW-0732">Signal</keyword>
<dbReference type="InterPro" id="IPR036637">
    <property type="entry name" value="Phosphohistidine_dom_sf"/>
</dbReference>
<dbReference type="GO" id="GO:0016301">
    <property type="term" value="F:kinase activity"/>
    <property type="evidence" value="ECO:0007669"/>
    <property type="project" value="InterPro"/>
</dbReference>
<proteinExistence type="predicted"/>
<dbReference type="GO" id="GO:0005524">
    <property type="term" value="F:ATP binding"/>
    <property type="evidence" value="ECO:0007669"/>
    <property type="project" value="InterPro"/>
</dbReference>
<dbReference type="SUPFAM" id="SSF56059">
    <property type="entry name" value="Glutathione synthetase ATP-binding domain-like"/>
    <property type="match status" value="1"/>
</dbReference>
<gene>
    <name evidence="3" type="ORF">QJ522_15305</name>
</gene>
<dbReference type="Pfam" id="PF01326">
    <property type="entry name" value="PPDK_N"/>
    <property type="match status" value="1"/>
</dbReference>
<protein>
    <submittedName>
        <fullName evidence="3">PEP/pyruvate-binding domain-containing protein</fullName>
    </submittedName>
</protein>
<feature type="domain" description="Pyruvate phosphate dikinase AMP/ATP-binding" evidence="2">
    <location>
        <begin position="362"/>
        <end position="568"/>
    </location>
</feature>
<feature type="chain" id="PRO_5043465138" evidence="1">
    <location>
        <begin position="30"/>
        <end position="994"/>
    </location>
</feature>
<evidence type="ECO:0000259" key="2">
    <source>
        <dbReference type="Pfam" id="PF01326"/>
    </source>
</evidence>
<comment type="caution">
    <text evidence="3">The sequence shown here is derived from an EMBL/GenBank/DDBJ whole genome shotgun (WGS) entry which is preliminary data.</text>
</comment>
<dbReference type="InterPro" id="IPR002192">
    <property type="entry name" value="PPDK_AMP/ATP-bd"/>
</dbReference>
<dbReference type="Gene3D" id="3.30.1490.20">
    <property type="entry name" value="ATP-grasp fold, A domain"/>
    <property type="match status" value="1"/>
</dbReference>
<dbReference type="AlphaFoldDB" id="A0AAW6TXH5"/>
<dbReference type="EMBL" id="JASCXX010000020">
    <property type="protein sequence ID" value="MDI6450428.1"/>
    <property type="molecule type" value="Genomic_DNA"/>
</dbReference>
<keyword evidence="4" id="KW-1185">Reference proteome</keyword>